<dbReference type="PANTHER" id="PTHR23501">
    <property type="entry name" value="MAJOR FACILITATOR SUPERFAMILY"/>
    <property type="match status" value="1"/>
</dbReference>
<sequence length="559" mass="59862">MAHNSDFNPERVGAETVSEKSTPHSSDATASPEISQIKDRPREYGTLRWIVVCIAIYSSSFLYGLDNAIVADIQGPLIDDLGEVAKLGWLAIGFPLGSVATILTFGKAYGVFDIKWLYTASFVMFTAGSALCGAAPNMNALIVGRVWAGFGGAGMYLGVLNLVTVNTSLRERPVYLSINGVAFGTGCVLGPIIGGSFADSSATWRWAFYINLVFFGAFAPALIFALKPVSLQPDVPFMQKLLKMDFIGITLNAAMYTLFVMAFTLAGVQWVWNDGRTITMLVIMAVVALAFVASQYFAFLTTTANRLFPGDFLRNKNLVLLYICQSCASTTLFVPIYYIPLYFQFVHGEGGIQAAVRLIPYVIIAMAASMFQGAMFLRLPYAAPWFLVASICAVLGSGLFYGILDTGSPVSYVYGFSVPLGIGAGLGQQVAYSVAATLVAPDRVSDAIGFINTAQIGSSVIALTIASAIFQNVGLRRVSDVLGELGYSRMDMQDALSGYRSVVLQELSSDVHGSIVEGIAKTINEQYILIIAAGALGTIASIFLPWKRLNMSPATAGAM</sequence>
<dbReference type="Proteomes" id="UP000244855">
    <property type="component" value="Unassembled WGS sequence"/>
</dbReference>
<feature type="transmembrane region" description="Helical" evidence="8">
    <location>
        <begin position="319"/>
        <end position="338"/>
    </location>
</feature>
<feature type="transmembrane region" description="Helical" evidence="8">
    <location>
        <begin position="246"/>
        <end position="272"/>
    </location>
</feature>
<keyword evidence="6 8" id="KW-0472">Membrane</keyword>
<feature type="compositionally biased region" description="Basic and acidic residues" evidence="7">
    <location>
        <begin position="8"/>
        <end position="22"/>
    </location>
</feature>
<dbReference type="SUPFAM" id="SSF103473">
    <property type="entry name" value="MFS general substrate transporter"/>
    <property type="match status" value="1"/>
</dbReference>
<evidence type="ECO:0000256" key="4">
    <source>
        <dbReference type="ARBA" id="ARBA00022692"/>
    </source>
</evidence>
<keyword evidence="11" id="KW-1185">Reference proteome</keyword>
<dbReference type="Gene3D" id="1.20.1250.20">
    <property type="entry name" value="MFS general substrate transporter like domains"/>
    <property type="match status" value="2"/>
</dbReference>
<feature type="transmembrane region" description="Helical" evidence="8">
    <location>
        <begin position="527"/>
        <end position="546"/>
    </location>
</feature>
<feature type="transmembrane region" description="Helical" evidence="8">
    <location>
        <begin position="278"/>
        <end position="299"/>
    </location>
</feature>
<evidence type="ECO:0000256" key="7">
    <source>
        <dbReference type="SAM" id="MobiDB-lite"/>
    </source>
</evidence>
<dbReference type="EMBL" id="KZ805340">
    <property type="protein sequence ID" value="PVI02672.1"/>
    <property type="molecule type" value="Genomic_DNA"/>
</dbReference>
<evidence type="ECO:0000313" key="11">
    <source>
        <dbReference type="Proteomes" id="UP000244855"/>
    </source>
</evidence>
<protein>
    <submittedName>
        <fullName evidence="10">MFS general substrate transporter</fullName>
    </submittedName>
</protein>
<evidence type="ECO:0000256" key="5">
    <source>
        <dbReference type="ARBA" id="ARBA00022989"/>
    </source>
</evidence>
<dbReference type="AlphaFoldDB" id="A0A2V1DXN7"/>
<dbReference type="InterPro" id="IPR020846">
    <property type="entry name" value="MFS_dom"/>
</dbReference>
<name>A0A2V1DXN7_9PLEO</name>
<feature type="transmembrane region" description="Helical" evidence="8">
    <location>
        <begin position="416"/>
        <end position="440"/>
    </location>
</feature>
<dbReference type="GO" id="GO:0005886">
    <property type="term" value="C:plasma membrane"/>
    <property type="evidence" value="ECO:0007669"/>
    <property type="project" value="TreeGrafter"/>
</dbReference>
<evidence type="ECO:0000256" key="6">
    <source>
        <dbReference type="ARBA" id="ARBA00023136"/>
    </source>
</evidence>
<keyword evidence="3" id="KW-0813">Transport</keyword>
<dbReference type="PROSITE" id="PS50850">
    <property type="entry name" value="MFS"/>
    <property type="match status" value="1"/>
</dbReference>
<evidence type="ECO:0000256" key="3">
    <source>
        <dbReference type="ARBA" id="ARBA00022448"/>
    </source>
</evidence>
<feature type="transmembrane region" description="Helical" evidence="8">
    <location>
        <begin position="358"/>
        <end position="377"/>
    </location>
</feature>
<feature type="transmembrane region" description="Helical" evidence="8">
    <location>
        <begin position="384"/>
        <end position="404"/>
    </location>
</feature>
<feature type="transmembrane region" description="Helical" evidence="8">
    <location>
        <begin position="142"/>
        <end position="162"/>
    </location>
</feature>
<feature type="compositionally biased region" description="Polar residues" evidence="7">
    <location>
        <begin position="23"/>
        <end position="34"/>
    </location>
</feature>
<dbReference type="OrthoDB" id="10021397at2759"/>
<feature type="transmembrane region" description="Helical" evidence="8">
    <location>
        <begin position="46"/>
        <end position="65"/>
    </location>
</feature>
<evidence type="ECO:0000256" key="1">
    <source>
        <dbReference type="ARBA" id="ARBA00004141"/>
    </source>
</evidence>
<reference evidence="10 11" key="1">
    <citation type="journal article" date="2018" name="Sci. Rep.">
        <title>Comparative genomics provides insights into the lifestyle and reveals functional heterogeneity of dark septate endophytic fungi.</title>
        <authorList>
            <person name="Knapp D.G."/>
            <person name="Nemeth J.B."/>
            <person name="Barry K."/>
            <person name="Hainaut M."/>
            <person name="Henrissat B."/>
            <person name="Johnson J."/>
            <person name="Kuo A."/>
            <person name="Lim J.H.P."/>
            <person name="Lipzen A."/>
            <person name="Nolan M."/>
            <person name="Ohm R.A."/>
            <person name="Tamas L."/>
            <person name="Grigoriev I.V."/>
            <person name="Spatafora J.W."/>
            <person name="Nagy L.G."/>
            <person name="Kovacs G.M."/>
        </authorList>
    </citation>
    <scope>NUCLEOTIDE SEQUENCE [LARGE SCALE GENOMIC DNA]</scope>
    <source>
        <strain evidence="10 11">DSE2036</strain>
    </source>
</reference>
<feature type="transmembrane region" description="Helical" evidence="8">
    <location>
        <begin position="117"/>
        <end position="136"/>
    </location>
</feature>
<dbReference type="GO" id="GO:0022857">
    <property type="term" value="F:transmembrane transporter activity"/>
    <property type="evidence" value="ECO:0007669"/>
    <property type="project" value="InterPro"/>
</dbReference>
<keyword evidence="4 8" id="KW-0812">Transmembrane</keyword>
<accession>A0A2V1DXN7</accession>
<feature type="region of interest" description="Disordered" evidence="7">
    <location>
        <begin position="1"/>
        <end position="35"/>
    </location>
</feature>
<dbReference type="Pfam" id="PF07690">
    <property type="entry name" value="MFS_1"/>
    <property type="match status" value="1"/>
</dbReference>
<evidence type="ECO:0000256" key="8">
    <source>
        <dbReference type="SAM" id="Phobius"/>
    </source>
</evidence>
<dbReference type="InterPro" id="IPR011701">
    <property type="entry name" value="MFS"/>
</dbReference>
<organism evidence="10 11">
    <name type="scientific">Periconia macrospinosa</name>
    <dbReference type="NCBI Taxonomy" id="97972"/>
    <lineage>
        <taxon>Eukaryota</taxon>
        <taxon>Fungi</taxon>
        <taxon>Dikarya</taxon>
        <taxon>Ascomycota</taxon>
        <taxon>Pezizomycotina</taxon>
        <taxon>Dothideomycetes</taxon>
        <taxon>Pleosporomycetidae</taxon>
        <taxon>Pleosporales</taxon>
        <taxon>Massarineae</taxon>
        <taxon>Periconiaceae</taxon>
        <taxon>Periconia</taxon>
    </lineage>
</organism>
<comment type="similarity">
    <text evidence="2">Belongs to the major facilitator superfamily. TCR/Tet family.</text>
</comment>
<comment type="subcellular location">
    <subcellularLocation>
        <location evidence="1">Membrane</location>
        <topology evidence="1">Multi-pass membrane protein</topology>
    </subcellularLocation>
</comment>
<keyword evidence="5 8" id="KW-1133">Transmembrane helix</keyword>
<evidence type="ECO:0000256" key="2">
    <source>
        <dbReference type="ARBA" id="ARBA00007520"/>
    </source>
</evidence>
<feature type="domain" description="Major facilitator superfamily (MFS) profile" evidence="9">
    <location>
        <begin position="52"/>
        <end position="549"/>
    </location>
</feature>
<feature type="transmembrane region" description="Helical" evidence="8">
    <location>
        <begin position="174"/>
        <end position="194"/>
    </location>
</feature>
<dbReference type="InterPro" id="IPR036259">
    <property type="entry name" value="MFS_trans_sf"/>
</dbReference>
<feature type="transmembrane region" description="Helical" evidence="8">
    <location>
        <begin position="85"/>
        <end position="105"/>
    </location>
</feature>
<proteinExistence type="inferred from homology"/>
<gene>
    <name evidence="10" type="ORF">DM02DRAFT_701188</name>
</gene>
<feature type="transmembrane region" description="Helical" evidence="8">
    <location>
        <begin position="206"/>
        <end position="226"/>
    </location>
</feature>
<evidence type="ECO:0000313" key="10">
    <source>
        <dbReference type="EMBL" id="PVI02672.1"/>
    </source>
</evidence>
<feature type="transmembrane region" description="Helical" evidence="8">
    <location>
        <begin position="447"/>
        <end position="470"/>
    </location>
</feature>
<evidence type="ECO:0000259" key="9">
    <source>
        <dbReference type="PROSITE" id="PS50850"/>
    </source>
</evidence>
<dbReference type="PANTHER" id="PTHR23501:SF12">
    <property type="entry name" value="MAJOR FACILITATOR SUPERFAMILY (MFS) PROFILE DOMAIN-CONTAINING PROTEIN-RELATED"/>
    <property type="match status" value="1"/>
</dbReference>